<feature type="domain" description="Polymerase/histidinol phosphatase N-terminal" evidence="8">
    <location>
        <begin position="5"/>
        <end position="72"/>
    </location>
</feature>
<comment type="caution">
    <text evidence="9">The sequence shown here is derived from an EMBL/GenBank/DDBJ whole genome shotgun (WGS) entry which is preliminary data.</text>
</comment>
<dbReference type="InterPro" id="IPR041931">
    <property type="entry name" value="DNA_pol3_alpha_thumb_dom"/>
</dbReference>
<dbReference type="Pfam" id="PF02811">
    <property type="entry name" value="PHP"/>
    <property type="match status" value="1"/>
</dbReference>
<gene>
    <name evidence="9" type="ORF">GM51_6695</name>
</gene>
<evidence type="ECO:0000256" key="5">
    <source>
        <dbReference type="ARBA" id="ARBA00022763"/>
    </source>
</evidence>
<sequence length="1122" mass="123403">MPDFTHLHVASAFSAHYGTARPEALVAAQKAAGAWAAAITDRDGLYGAVRHIRACVASGLQPIVGVDLALRESDGRSAGRLTLLAHGHCEGRGWASMARAITAAHARSTRGSPPALARTRLRPLLRGPDGITVTILLGPASDVGQALARGEAERARELLAWWTHTLPGAIALEVVCHDTAPGTTASLRHAVAMLELAHDTETPAVLSNAARYLEADEALTGDVLDAAAMLRALGEFTPQPNGQAWLKTPAEMHAIALRVARASRLDQGAAHRMLAAGERLALRCVLDPETDLGWRQAKIPENDVIGLSGDPASVLRQSTEAAIGERYPYAAATEMRRITERLDTELTTIYDFGFASYFLTVADVSALMRRMGIRNQARGSGAGSIVTYLLRISNVDPLEHDLLFERFLGNKRETLPDIDIDVESARRHEVYRAIFERYGSTRVSLMSMQNTYRARGAARDAGMALGLSPEQIGFVAKNIWRFNARDFRRALDTKPEMREFATMLEEDARLELLVDVAERLDRLPRHVSMHPCGVILGNNELYNLSPMQPSGMGLPMSQFDKDDIDDVGLLKLDVLGVRMQSTLSYTLREIQRVHGPHAAEVGKLPSDAPYIKPNGLIELDAIPHDDEATFANIRTGHTLGMFQIESPGQRELIGKMQPDEYNDLIADISLFRPGPMKGNMVAPFLDAKHGFTAPNYLHPRFRSFLRDSYGVVIYHEHILRILHECMGVTLAEADELRRAMEKSTASIERAFRRRTAERRDPETGKRLFTDADIERIWAVLKGFGSFGFCKAHGAAFALPTYQSAWLKTHYPAEFLAGILTHDPGMYPRRLLLAEARRMGVPILPLDANLSIDEYRVERLRGGTLGIRLSLRDVHGISDAELGRLLTGQPFTGITDLYERARPSRALMQRLALVGALDALAGSPEAQSLPTRGDVIAFVRQLTAKRPTRGDSASQLNFTVDDRHSIPRGNPQFTAADRARVELGVLDMDASEHLIEAYRPLLDDMGVTPANQLLALRSKTEVLVAGVRIATQTPPMRSGKRVVFISLDDGSGCADATFFEEAQQTTGPLLFGTKLMVIRGRTRRTGERGISIEAIQAWDLKQLWAEFCARRHEYAGGATTVKP</sequence>
<evidence type="ECO:0000256" key="6">
    <source>
        <dbReference type="ARBA" id="ARBA00022932"/>
    </source>
</evidence>
<evidence type="ECO:0000256" key="2">
    <source>
        <dbReference type="ARBA" id="ARBA00022679"/>
    </source>
</evidence>
<evidence type="ECO:0000256" key="4">
    <source>
        <dbReference type="ARBA" id="ARBA00022705"/>
    </source>
</evidence>
<keyword evidence="2" id="KW-0808">Transferase</keyword>
<evidence type="ECO:0000313" key="9">
    <source>
        <dbReference type="EMBL" id="KGA19395.1"/>
    </source>
</evidence>
<reference evidence="9" key="1">
    <citation type="submission" date="2014-06" db="EMBL/GenBank/DDBJ databases">
        <title>Key roles for freshwater Actinobacteria revealed by deep metagenomic sequencing.</title>
        <authorList>
            <person name="Ghai R."/>
            <person name="Mizuno C.M."/>
            <person name="Picazo A."/>
            <person name="Camacho A."/>
            <person name="Rodriguez-Valera F."/>
        </authorList>
    </citation>
    <scope>NUCLEOTIDE SEQUENCE</scope>
</reference>
<dbReference type="InterPro" id="IPR011708">
    <property type="entry name" value="DNA_pol3_alpha_NTPase_dom"/>
</dbReference>
<keyword evidence="4" id="KW-0235">DNA replication</keyword>
<dbReference type="InterPro" id="IPR004013">
    <property type="entry name" value="PHP_dom"/>
</dbReference>
<keyword evidence="6" id="KW-0239">DNA-directed DNA polymerase</keyword>
<dbReference type="InterPro" id="IPR003141">
    <property type="entry name" value="Pol/His_phosphatase_N"/>
</dbReference>
<evidence type="ECO:0000256" key="7">
    <source>
        <dbReference type="ARBA" id="ARBA00023204"/>
    </source>
</evidence>
<dbReference type="GO" id="GO:0006260">
    <property type="term" value="P:DNA replication"/>
    <property type="evidence" value="ECO:0007669"/>
    <property type="project" value="UniProtKB-KW"/>
</dbReference>
<dbReference type="PANTHER" id="PTHR32294">
    <property type="entry name" value="DNA POLYMERASE III SUBUNIT ALPHA"/>
    <property type="match status" value="1"/>
</dbReference>
<dbReference type="InterPro" id="IPR040982">
    <property type="entry name" value="DNA_pol3_finger"/>
</dbReference>
<dbReference type="GO" id="GO:0003887">
    <property type="term" value="F:DNA-directed DNA polymerase activity"/>
    <property type="evidence" value="ECO:0007669"/>
    <property type="project" value="UniProtKB-KW"/>
</dbReference>
<dbReference type="Pfam" id="PF07733">
    <property type="entry name" value="DNA_pol3_alpha"/>
    <property type="match status" value="1"/>
</dbReference>
<protein>
    <submittedName>
        <fullName evidence="9">DNA polymerase III, alpha chain</fullName>
    </submittedName>
</protein>
<evidence type="ECO:0000256" key="1">
    <source>
        <dbReference type="ARBA" id="ARBA00022490"/>
    </source>
</evidence>
<dbReference type="InterPro" id="IPR004805">
    <property type="entry name" value="DnaE2/DnaE/PolC"/>
</dbReference>
<evidence type="ECO:0000256" key="3">
    <source>
        <dbReference type="ARBA" id="ARBA00022695"/>
    </source>
</evidence>
<name>A0A094Q5H0_9ZZZZ</name>
<dbReference type="Gene3D" id="3.20.20.140">
    <property type="entry name" value="Metal-dependent hydrolases"/>
    <property type="match status" value="1"/>
</dbReference>
<dbReference type="CDD" id="cd04485">
    <property type="entry name" value="DnaE_OBF"/>
    <property type="match status" value="1"/>
</dbReference>
<keyword evidence="1" id="KW-0963">Cytoplasm</keyword>
<dbReference type="GO" id="GO:0008408">
    <property type="term" value="F:3'-5' exonuclease activity"/>
    <property type="evidence" value="ECO:0007669"/>
    <property type="project" value="InterPro"/>
</dbReference>
<keyword evidence="7" id="KW-0234">DNA repair</keyword>
<dbReference type="SMART" id="SM00481">
    <property type="entry name" value="POLIIIAc"/>
    <property type="match status" value="1"/>
</dbReference>
<dbReference type="EMBL" id="JNSL01000031">
    <property type="protein sequence ID" value="KGA19395.1"/>
    <property type="molecule type" value="Genomic_DNA"/>
</dbReference>
<dbReference type="AlphaFoldDB" id="A0A094Q5H0"/>
<proteinExistence type="predicted"/>
<organism evidence="9">
    <name type="scientific">freshwater metagenome</name>
    <dbReference type="NCBI Taxonomy" id="449393"/>
    <lineage>
        <taxon>unclassified sequences</taxon>
        <taxon>metagenomes</taxon>
        <taxon>ecological metagenomes</taxon>
    </lineage>
</organism>
<dbReference type="GO" id="GO:0006281">
    <property type="term" value="P:DNA repair"/>
    <property type="evidence" value="ECO:0007669"/>
    <property type="project" value="UniProtKB-KW"/>
</dbReference>
<dbReference type="PANTHER" id="PTHR32294:SF4">
    <property type="entry name" value="ERROR-PRONE DNA POLYMERASE"/>
    <property type="match status" value="1"/>
</dbReference>
<dbReference type="Gene3D" id="1.10.10.1600">
    <property type="entry name" value="Bacterial DNA polymerase III alpha subunit, thumb domain"/>
    <property type="match status" value="1"/>
</dbReference>
<accession>A0A094Q5H0</accession>
<dbReference type="NCBIfam" id="TIGR00594">
    <property type="entry name" value="polc"/>
    <property type="match status" value="1"/>
</dbReference>
<evidence type="ECO:0000259" key="8">
    <source>
        <dbReference type="SMART" id="SM00481"/>
    </source>
</evidence>
<keyword evidence="3" id="KW-0548">Nucleotidyltransferase</keyword>
<keyword evidence="5" id="KW-0227">DNA damage</keyword>
<dbReference type="Pfam" id="PF17657">
    <property type="entry name" value="DNA_pol3_finger"/>
    <property type="match status" value="1"/>
</dbReference>